<dbReference type="PANTHER" id="PTHR28012:SF1">
    <property type="entry name" value="NUCLEAR FUSION PROTEIN KAR5"/>
    <property type="match status" value="1"/>
</dbReference>
<keyword evidence="4" id="KW-0812">Transmembrane</keyword>
<evidence type="ECO:0000256" key="12">
    <source>
        <dbReference type="SAM" id="SignalP"/>
    </source>
</evidence>
<keyword evidence="10 11" id="KW-0539">Nucleus</keyword>
<evidence type="ECO:0000256" key="2">
    <source>
        <dbReference type="ARBA" id="ARBA00010473"/>
    </source>
</evidence>
<reference evidence="13 14" key="1">
    <citation type="journal article" date="2014" name="BMC Genomics">
        <title>Genome and secretome analysis of the hemibiotrophic fungal pathogen, Moniliophthora roreri, which causes frosty pod rot disease of cacao: mechanisms of the biotrophic and necrotrophic phases.</title>
        <authorList>
            <person name="Meinhardt L.W."/>
            <person name="Costa G.G.L."/>
            <person name="Thomazella D.P.T."/>
            <person name="Teixeira P.J.P.L."/>
            <person name="Carazzolle M.F."/>
            <person name="Schuster S.C."/>
            <person name="Carlson J.E."/>
            <person name="Guiltinan M.J."/>
            <person name="Mieczkowski P."/>
            <person name="Farmer A."/>
            <person name="Ramaraj T."/>
            <person name="Crozier J."/>
            <person name="Davis R.E."/>
            <person name="Shao J."/>
            <person name="Melnick R.L."/>
            <person name="Pereira G.A.G."/>
            <person name="Bailey B.A."/>
        </authorList>
    </citation>
    <scope>NUCLEOTIDE SEQUENCE [LARGE SCALE GENOMIC DNA]</scope>
    <source>
        <strain evidence="13 14">MCA 2997</strain>
    </source>
</reference>
<evidence type="ECO:0000256" key="7">
    <source>
        <dbReference type="ARBA" id="ARBA00022989"/>
    </source>
</evidence>
<keyword evidence="6 11" id="KW-0256">Endoplasmic reticulum</keyword>
<dbReference type="HOGENOM" id="CLU_1603177_0_0_1"/>
<dbReference type="GO" id="GO:0005789">
    <property type="term" value="C:endoplasmic reticulum membrane"/>
    <property type="evidence" value="ECO:0007669"/>
    <property type="project" value="UniProtKB-SubCell"/>
</dbReference>
<comment type="similarity">
    <text evidence="2 11">Belongs to the KAR5 family.</text>
</comment>
<evidence type="ECO:0000256" key="3">
    <source>
        <dbReference type="ARBA" id="ARBA00022459"/>
    </source>
</evidence>
<dbReference type="GO" id="GO:0000742">
    <property type="term" value="P:karyogamy involved in conjugation with cellular fusion"/>
    <property type="evidence" value="ECO:0007669"/>
    <property type="project" value="UniProtKB-UniRule"/>
</dbReference>
<dbReference type="EMBL" id="AWSO01000702">
    <property type="protein sequence ID" value="ESK88088.1"/>
    <property type="molecule type" value="Genomic_DNA"/>
</dbReference>
<keyword evidence="7" id="KW-1133">Transmembrane helix</keyword>
<dbReference type="OrthoDB" id="5311848at2759"/>
<evidence type="ECO:0000256" key="6">
    <source>
        <dbReference type="ARBA" id="ARBA00022824"/>
    </source>
</evidence>
<dbReference type="PANTHER" id="PTHR28012">
    <property type="entry name" value="NUCLEAR FUSION PROTEIN KAR5"/>
    <property type="match status" value="1"/>
</dbReference>
<dbReference type="Proteomes" id="UP000017559">
    <property type="component" value="Unassembled WGS sequence"/>
</dbReference>
<evidence type="ECO:0000256" key="1">
    <source>
        <dbReference type="ARBA" id="ARBA00003389"/>
    </source>
</evidence>
<proteinExistence type="inferred from homology"/>
<dbReference type="GO" id="GO:0048288">
    <property type="term" value="P:nuclear membrane fusion involved in karyogamy"/>
    <property type="evidence" value="ECO:0007669"/>
    <property type="project" value="UniProtKB-UniRule"/>
</dbReference>
<organism evidence="13 14">
    <name type="scientific">Moniliophthora roreri (strain MCA 2997)</name>
    <name type="common">Cocoa frosty pod rot fungus</name>
    <name type="synonym">Crinipellis roreri</name>
    <dbReference type="NCBI Taxonomy" id="1381753"/>
    <lineage>
        <taxon>Eukaryota</taxon>
        <taxon>Fungi</taxon>
        <taxon>Dikarya</taxon>
        <taxon>Basidiomycota</taxon>
        <taxon>Agaricomycotina</taxon>
        <taxon>Agaricomycetes</taxon>
        <taxon>Agaricomycetidae</taxon>
        <taxon>Agaricales</taxon>
        <taxon>Marasmiineae</taxon>
        <taxon>Marasmiaceae</taxon>
        <taxon>Moniliophthora</taxon>
    </lineage>
</organism>
<evidence type="ECO:0000256" key="8">
    <source>
        <dbReference type="ARBA" id="ARBA00023136"/>
    </source>
</evidence>
<evidence type="ECO:0000256" key="4">
    <source>
        <dbReference type="ARBA" id="ARBA00022692"/>
    </source>
</evidence>
<name>V2WMK3_MONRO</name>
<comment type="function">
    <text evidence="1 11">Required for nuclear membrane fusion during karyogamy.</text>
</comment>
<evidence type="ECO:0000256" key="5">
    <source>
        <dbReference type="ARBA" id="ARBA00022729"/>
    </source>
</evidence>
<evidence type="ECO:0000313" key="14">
    <source>
        <dbReference type="Proteomes" id="UP000017559"/>
    </source>
</evidence>
<dbReference type="KEGG" id="mrr:Moror_10736"/>
<feature type="chain" id="PRO_5004711478" evidence="12">
    <location>
        <begin position="20"/>
        <end position="166"/>
    </location>
</feature>
<dbReference type="GO" id="GO:0031965">
    <property type="term" value="C:nuclear membrane"/>
    <property type="evidence" value="ECO:0007669"/>
    <property type="project" value="UniProtKB-SubCell"/>
</dbReference>
<keyword evidence="14" id="KW-1185">Reference proteome</keyword>
<sequence>MPFSFASLVLLFFFKCCTAIHNSLGDPSSHENEISFLLLKRDALVEYTRRSDCFRSVADMIRLRCEHLDMDEQERVKAAISMTLCELATAKHHSIPLECSSFSINQHSLLEAINPDLQGECVSALSRSAQFWSSYSGYLREIPQLCFTFQRWNDIGMYDPYRLDVD</sequence>
<accession>V2WMK3</accession>
<evidence type="ECO:0000256" key="10">
    <source>
        <dbReference type="ARBA" id="ARBA00023242"/>
    </source>
</evidence>
<comment type="subcellular location">
    <subcellularLocation>
        <location evidence="11">Endoplasmic reticulum membrane</location>
    </subcellularLocation>
    <subcellularLocation>
        <location evidence="11">Nucleus membrane</location>
    </subcellularLocation>
</comment>
<keyword evidence="8" id="KW-0472">Membrane</keyword>
<protein>
    <submittedName>
        <fullName evidence="13">Nuclear fusion protein kar5</fullName>
    </submittedName>
</protein>
<evidence type="ECO:0000256" key="9">
    <source>
        <dbReference type="ARBA" id="ARBA00023180"/>
    </source>
</evidence>
<dbReference type="InterPro" id="IPR007292">
    <property type="entry name" value="Nuclear_fusion_Kar5"/>
</dbReference>
<dbReference type="Pfam" id="PF04163">
    <property type="entry name" value="Tht1"/>
    <property type="match status" value="1"/>
</dbReference>
<comment type="caution">
    <text evidence="13">The sequence shown here is derived from an EMBL/GenBank/DDBJ whole genome shotgun (WGS) entry which is preliminary data.</text>
</comment>
<evidence type="ECO:0000313" key="13">
    <source>
        <dbReference type="EMBL" id="ESK88088.1"/>
    </source>
</evidence>
<keyword evidence="3 11" id="KW-0415">Karyogamy</keyword>
<keyword evidence="9" id="KW-0325">Glycoprotein</keyword>
<dbReference type="AlphaFoldDB" id="V2WMK3"/>
<keyword evidence="5 11" id="KW-0732">Signal</keyword>
<evidence type="ECO:0000256" key="11">
    <source>
        <dbReference type="RuleBase" id="RU368082"/>
    </source>
</evidence>
<gene>
    <name evidence="13" type="ORF">Moror_10736</name>
</gene>
<feature type="signal peptide" evidence="12">
    <location>
        <begin position="1"/>
        <end position="19"/>
    </location>
</feature>